<keyword evidence="4 10" id="KW-0963">Cytoplasm</keyword>
<dbReference type="PANTHER" id="PTHR30272:SF1">
    <property type="entry name" value="3-HYDROXYACYL-[ACYL-CARRIER-PROTEIN] DEHYDRATASE"/>
    <property type="match status" value="1"/>
</dbReference>
<evidence type="ECO:0000313" key="11">
    <source>
        <dbReference type="EMBL" id="SHH96383.1"/>
    </source>
</evidence>
<dbReference type="PANTHER" id="PTHR30272">
    <property type="entry name" value="3-HYDROXYACYL-[ACYL-CARRIER-PROTEIN] DEHYDRATASE"/>
    <property type="match status" value="1"/>
</dbReference>
<dbReference type="EMBL" id="FQXP01000007">
    <property type="protein sequence ID" value="SHH96383.1"/>
    <property type="molecule type" value="Genomic_DNA"/>
</dbReference>
<dbReference type="HAMAP" id="MF_00406">
    <property type="entry name" value="FabZ"/>
    <property type="match status" value="1"/>
</dbReference>
<comment type="function">
    <text evidence="9 10">Involved in unsaturated fatty acids biosynthesis. Catalyzes the dehydration of short chain beta-hydroxyacyl-ACPs and long chain saturated and unsaturated beta-hydroxyacyl-ACPs.</text>
</comment>
<dbReference type="GO" id="GO:0006633">
    <property type="term" value="P:fatty acid biosynthetic process"/>
    <property type="evidence" value="ECO:0007669"/>
    <property type="project" value="UniProtKB-UniRule"/>
</dbReference>
<evidence type="ECO:0000256" key="5">
    <source>
        <dbReference type="ARBA" id="ARBA00022516"/>
    </source>
</evidence>
<gene>
    <name evidence="10" type="primary">fabZ</name>
    <name evidence="11" type="ORF">SAMN02745196_02125</name>
</gene>
<evidence type="ECO:0000256" key="10">
    <source>
        <dbReference type="HAMAP-Rule" id="MF_00406"/>
    </source>
</evidence>
<evidence type="ECO:0000256" key="9">
    <source>
        <dbReference type="ARBA" id="ARBA00025049"/>
    </source>
</evidence>
<dbReference type="SUPFAM" id="SSF54637">
    <property type="entry name" value="Thioesterase/thiol ester dehydrase-isomerase"/>
    <property type="match status" value="1"/>
</dbReference>
<dbReference type="NCBIfam" id="TIGR01750">
    <property type="entry name" value="fabZ"/>
    <property type="match status" value="1"/>
</dbReference>
<keyword evidence="12" id="KW-1185">Reference proteome</keyword>
<evidence type="ECO:0000256" key="6">
    <source>
        <dbReference type="ARBA" id="ARBA00022556"/>
    </source>
</evidence>
<keyword evidence="6 10" id="KW-0441">Lipid A biosynthesis</keyword>
<evidence type="ECO:0000256" key="2">
    <source>
        <dbReference type="ARBA" id="ARBA00004496"/>
    </source>
</evidence>
<dbReference type="InterPro" id="IPR013114">
    <property type="entry name" value="FabA_FabZ"/>
</dbReference>
<dbReference type="AlphaFoldDB" id="A0A1M5XB08"/>
<keyword evidence="8 10" id="KW-0456">Lyase</keyword>
<dbReference type="RefSeq" id="WP_072831988.1">
    <property type="nucleotide sequence ID" value="NZ_FQXP01000007.1"/>
</dbReference>
<keyword evidence="7 10" id="KW-0443">Lipid metabolism</keyword>
<dbReference type="FunFam" id="3.10.129.10:FF:000001">
    <property type="entry name" value="3-hydroxyacyl-[acyl-carrier-protein] dehydratase FabZ"/>
    <property type="match status" value="1"/>
</dbReference>
<dbReference type="EC" id="4.2.1.59" evidence="10"/>
<dbReference type="GO" id="GO:0005737">
    <property type="term" value="C:cytoplasm"/>
    <property type="evidence" value="ECO:0007669"/>
    <property type="project" value="UniProtKB-SubCell"/>
</dbReference>
<name>A0A1M5XB08_9CLOT</name>
<evidence type="ECO:0000256" key="4">
    <source>
        <dbReference type="ARBA" id="ARBA00022490"/>
    </source>
</evidence>
<sequence>MENSNVEEKISLNIKEIQEIIPHRYPFLFVDKIEELEKGKRAVGYKNITMNEYFFQGHFPQEPVVPGVIIVEALAQVGAVALLSMDEYKGKIAYFGGINKAKFRRKVVPGDTLKLEVEIIKMRSGMGVGSAIATVNGEKAVVAELTFAVGL</sequence>
<dbReference type="Gene3D" id="3.10.129.10">
    <property type="entry name" value="Hotdog Thioesterase"/>
    <property type="match status" value="1"/>
</dbReference>
<keyword evidence="5 10" id="KW-0444">Lipid biosynthesis</keyword>
<protein>
    <recommendedName>
        <fullName evidence="10">3-hydroxyacyl-[acyl-carrier-protein] dehydratase FabZ</fullName>
        <ecNumber evidence="10">4.2.1.59</ecNumber>
    </recommendedName>
    <alternativeName>
        <fullName evidence="10">(3R)-hydroxymyristoyl-[acyl-carrier-protein] dehydratase</fullName>
        <shortName evidence="10">(3R)-hydroxymyristoyl-ACP dehydrase</shortName>
    </alternativeName>
    <alternativeName>
        <fullName evidence="10">Beta-hydroxyacyl-ACP dehydratase</fullName>
    </alternativeName>
</protein>
<reference evidence="11 12" key="1">
    <citation type="submission" date="2016-11" db="EMBL/GenBank/DDBJ databases">
        <authorList>
            <person name="Jaros S."/>
            <person name="Januszkiewicz K."/>
            <person name="Wedrychowicz H."/>
        </authorList>
    </citation>
    <scope>NUCLEOTIDE SEQUENCE [LARGE SCALE GENOMIC DNA]</scope>
    <source>
        <strain evidence="11 12">DSM 3089</strain>
    </source>
</reference>
<dbReference type="InterPro" id="IPR010084">
    <property type="entry name" value="FabZ"/>
</dbReference>
<evidence type="ECO:0000256" key="8">
    <source>
        <dbReference type="ARBA" id="ARBA00023239"/>
    </source>
</evidence>
<dbReference type="GO" id="GO:0016020">
    <property type="term" value="C:membrane"/>
    <property type="evidence" value="ECO:0007669"/>
    <property type="project" value="GOC"/>
</dbReference>
<organism evidence="11 12">
    <name type="scientific">Clostridium collagenovorans DSM 3089</name>
    <dbReference type="NCBI Taxonomy" id="1121306"/>
    <lineage>
        <taxon>Bacteria</taxon>
        <taxon>Bacillati</taxon>
        <taxon>Bacillota</taxon>
        <taxon>Clostridia</taxon>
        <taxon>Eubacteriales</taxon>
        <taxon>Clostridiaceae</taxon>
        <taxon>Clostridium</taxon>
    </lineage>
</organism>
<comment type="subcellular location">
    <subcellularLocation>
        <location evidence="2 10">Cytoplasm</location>
    </subcellularLocation>
</comment>
<comment type="catalytic activity">
    <reaction evidence="1 10">
        <text>a (3R)-hydroxyacyl-[ACP] = a (2E)-enoyl-[ACP] + H2O</text>
        <dbReference type="Rhea" id="RHEA:13097"/>
        <dbReference type="Rhea" id="RHEA-COMP:9925"/>
        <dbReference type="Rhea" id="RHEA-COMP:9945"/>
        <dbReference type="ChEBI" id="CHEBI:15377"/>
        <dbReference type="ChEBI" id="CHEBI:78784"/>
        <dbReference type="ChEBI" id="CHEBI:78827"/>
        <dbReference type="EC" id="4.2.1.59"/>
    </reaction>
</comment>
<feature type="active site" evidence="10">
    <location>
        <position position="58"/>
    </location>
</feature>
<evidence type="ECO:0000256" key="7">
    <source>
        <dbReference type="ARBA" id="ARBA00023098"/>
    </source>
</evidence>
<dbReference type="InterPro" id="IPR029069">
    <property type="entry name" value="HotDog_dom_sf"/>
</dbReference>
<dbReference type="Proteomes" id="UP000184526">
    <property type="component" value="Unassembled WGS sequence"/>
</dbReference>
<comment type="similarity">
    <text evidence="3 10">Belongs to the thioester dehydratase family. FabZ subfamily.</text>
</comment>
<accession>A0A1M5XB08</accession>
<dbReference type="NCBIfam" id="NF000582">
    <property type="entry name" value="PRK00006.1"/>
    <property type="match status" value="1"/>
</dbReference>
<dbReference type="GO" id="GO:0009245">
    <property type="term" value="P:lipid A biosynthetic process"/>
    <property type="evidence" value="ECO:0007669"/>
    <property type="project" value="UniProtKB-UniRule"/>
</dbReference>
<dbReference type="STRING" id="1121306.SAMN02745196_02125"/>
<evidence type="ECO:0000313" key="12">
    <source>
        <dbReference type="Proteomes" id="UP000184526"/>
    </source>
</evidence>
<dbReference type="CDD" id="cd01288">
    <property type="entry name" value="FabZ"/>
    <property type="match status" value="1"/>
</dbReference>
<proteinExistence type="inferred from homology"/>
<dbReference type="GO" id="GO:0019171">
    <property type="term" value="F:(3R)-hydroxyacyl-[acyl-carrier-protein] dehydratase activity"/>
    <property type="evidence" value="ECO:0007669"/>
    <property type="project" value="UniProtKB-EC"/>
</dbReference>
<evidence type="ECO:0000256" key="1">
    <source>
        <dbReference type="ARBA" id="ARBA00001055"/>
    </source>
</evidence>
<dbReference type="Pfam" id="PF07977">
    <property type="entry name" value="FabA"/>
    <property type="match status" value="1"/>
</dbReference>
<evidence type="ECO:0000256" key="3">
    <source>
        <dbReference type="ARBA" id="ARBA00009174"/>
    </source>
</evidence>